<dbReference type="InterPro" id="IPR036291">
    <property type="entry name" value="NAD(P)-bd_dom_sf"/>
</dbReference>
<dbReference type="InterPro" id="IPR020843">
    <property type="entry name" value="ER"/>
</dbReference>
<dbReference type="SMART" id="SM00829">
    <property type="entry name" value="PKS_ER"/>
    <property type="match status" value="1"/>
</dbReference>
<dbReference type="InterPro" id="IPR051603">
    <property type="entry name" value="Zinc-ADH_QOR/CCCR"/>
</dbReference>
<dbReference type="AlphaFoldDB" id="A0A0K1QEL9"/>
<dbReference type="PANTHER" id="PTHR44154:SF1">
    <property type="entry name" value="QUINONE OXIDOREDUCTASE"/>
    <property type="match status" value="1"/>
</dbReference>
<dbReference type="EMBL" id="CP012333">
    <property type="protein sequence ID" value="AKV03870.1"/>
    <property type="molecule type" value="Genomic_DNA"/>
</dbReference>
<proteinExistence type="predicted"/>
<protein>
    <submittedName>
        <fullName evidence="3">Alcohol dehydrogenase</fullName>
    </submittedName>
</protein>
<reference evidence="3 4" key="1">
    <citation type="submission" date="2015-08" db="EMBL/GenBank/DDBJ databases">
        <authorList>
            <person name="Babu N.S."/>
            <person name="Beckwith C.J."/>
            <person name="Beseler K.G."/>
            <person name="Brison A."/>
            <person name="Carone J.V."/>
            <person name="Caskin T.P."/>
            <person name="Diamond M."/>
            <person name="Durham M.E."/>
            <person name="Foxe J.M."/>
            <person name="Go M."/>
            <person name="Henderson B.A."/>
            <person name="Jones I.B."/>
            <person name="McGettigan J.A."/>
            <person name="Micheletti S.J."/>
            <person name="Nasrallah M.E."/>
            <person name="Ortiz D."/>
            <person name="Piller C.R."/>
            <person name="Privatt S.R."/>
            <person name="Schneider S.L."/>
            <person name="Sharp S."/>
            <person name="Smith T.C."/>
            <person name="Stanton J.D."/>
            <person name="Ullery H.E."/>
            <person name="Wilson R.J."/>
            <person name="Serrano M.G."/>
            <person name="Buck G."/>
            <person name="Lee V."/>
            <person name="Wang Y."/>
            <person name="Carvalho R."/>
            <person name="Voegtly L."/>
            <person name="Shi R."/>
            <person name="Duckworth R."/>
            <person name="Johnson A."/>
            <person name="Loviza R."/>
            <person name="Walstead R."/>
            <person name="Shah Z."/>
            <person name="Kiflezghi M."/>
            <person name="Wade K."/>
            <person name="Ball S.L."/>
            <person name="Bradley K.W."/>
            <person name="Asai D.J."/>
            <person name="Bowman C.A."/>
            <person name="Russell D.A."/>
            <person name="Pope W.H."/>
            <person name="Jacobs-Sera D."/>
            <person name="Hendrix R.W."/>
            <person name="Hatfull G.F."/>
        </authorList>
    </citation>
    <scope>NUCLEOTIDE SEQUENCE [LARGE SCALE GENOMIC DNA]</scope>
    <source>
        <strain evidence="3 4">DSM 27648</strain>
    </source>
</reference>
<evidence type="ECO:0000313" key="3">
    <source>
        <dbReference type="EMBL" id="AKV03870.1"/>
    </source>
</evidence>
<gene>
    <name evidence="3" type="ORF">AKJ09_10533</name>
</gene>
<evidence type="ECO:0000313" key="4">
    <source>
        <dbReference type="Proteomes" id="UP000064967"/>
    </source>
</evidence>
<dbReference type="GO" id="GO:0016491">
    <property type="term" value="F:oxidoreductase activity"/>
    <property type="evidence" value="ECO:0007669"/>
    <property type="project" value="InterPro"/>
</dbReference>
<evidence type="ECO:0000259" key="2">
    <source>
        <dbReference type="SMART" id="SM00829"/>
    </source>
</evidence>
<keyword evidence="4" id="KW-1185">Reference proteome</keyword>
<evidence type="ECO:0000256" key="1">
    <source>
        <dbReference type="ARBA" id="ARBA00022857"/>
    </source>
</evidence>
<dbReference type="Gene3D" id="3.90.180.10">
    <property type="entry name" value="Medium-chain alcohol dehydrogenases, catalytic domain"/>
    <property type="match status" value="1"/>
</dbReference>
<accession>A0A0K1QEL9</accession>
<dbReference type="PANTHER" id="PTHR44154">
    <property type="entry name" value="QUINONE OXIDOREDUCTASE"/>
    <property type="match status" value="1"/>
</dbReference>
<feature type="domain" description="Enoyl reductase (ER)" evidence="2">
    <location>
        <begin position="46"/>
        <end position="376"/>
    </location>
</feature>
<dbReference type="STRING" id="1391654.AKJ09_10533"/>
<name>A0A0K1QEL9_9BACT</name>
<sequence length="379" mass="40867">MRGSASATARLSETDRIRVERHLALLPLRGSVAAMQTEAMVMRATGGPEVLERATIELPEPGPREVRIRVHAVALNHIDLWGRRGLPNYRYEFPHRLGADVAGVVEALGPGALNAKVGDRVVVNPGLSCGACERCLLGEDTFCKSYRLMGENAQGGYSRHIVVPDANVLPMPKRLSFTEAASLPLCFLTAWQMVVRKGQVRPGQTVLVQAAGSGVSSAAIQISKMLGARVITTTSTDEKAARARSLGADEVINYTSQDFVAECKKLTNKKGVDVVIEHVGGDVFAKSILAAAWGGRVVTCGATTGFTPTIDLRHIFFRQVEVLGSTMGPKGDLFGILRLVDEGKLQPVVDRVMPLWDAADAHRLLEARQVFGKIVLEVD</sequence>
<dbReference type="SUPFAM" id="SSF50129">
    <property type="entry name" value="GroES-like"/>
    <property type="match status" value="1"/>
</dbReference>
<dbReference type="InterPro" id="IPR013149">
    <property type="entry name" value="ADH-like_C"/>
</dbReference>
<dbReference type="KEGG" id="llu:AKJ09_10533"/>
<dbReference type="Pfam" id="PF08240">
    <property type="entry name" value="ADH_N"/>
    <property type="match status" value="1"/>
</dbReference>
<dbReference type="InterPro" id="IPR011032">
    <property type="entry name" value="GroES-like_sf"/>
</dbReference>
<dbReference type="CDD" id="cd08266">
    <property type="entry name" value="Zn_ADH_like1"/>
    <property type="match status" value="1"/>
</dbReference>
<dbReference type="Gene3D" id="3.40.50.720">
    <property type="entry name" value="NAD(P)-binding Rossmann-like Domain"/>
    <property type="match status" value="1"/>
</dbReference>
<dbReference type="SUPFAM" id="SSF51735">
    <property type="entry name" value="NAD(P)-binding Rossmann-fold domains"/>
    <property type="match status" value="1"/>
</dbReference>
<keyword evidence="1" id="KW-0521">NADP</keyword>
<organism evidence="3 4">
    <name type="scientific">Labilithrix luteola</name>
    <dbReference type="NCBI Taxonomy" id="1391654"/>
    <lineage>
        <taxon>Bacteria</taxon>
        <taxon>Pseudomonadati</taxon>
        <taxon>Myxococcota</taxon>
        <taxon>Polyangia</taxon>
        <taxon>Polyangiales</taxon>
        <taxon>Labilitrichaceae</taxon>
        <taxon>Labilithrix</taxon>
    </lineage>
</organism>
<dbReference type="Pfam" id="PF00107">
    <property type="entry name" value="ADH_zinc_N"/>
    <property type="match status" value="1"/>
</dbReference>
<dbReference type="InterPro" id="IPR013154">
    <property type="entry name" value="ADH-like_N"/>
</dbReference>
<dbReference type="Proteomes" id="UP000064967">
    <property type="component" value="Chromosome"/>
</dbReference>